<evidence type="ECO:0000313" key="3">
    <source>
        <dbReference type="EMBL" id="MFD2186918.1"/>
    </source>
</evidence>
<dbReference type="Pfam" id="PF18962">
    <property type="entry name" value="Por_Secre_tail"/>
    <property type="match status" value="1"/>
</dbReference>
<keyword evidence="4" id="KW-1185">Reference proteome</keyword>
<organism evidence="3 4">
    <name type="scientific">Aquimarina celericrescens</name>
    <dbReference type="NCBI Taxonomy" id="1964542"/>
    <lineage>
        <taxon>Bacteria</taxon>
        <taxon>Pseudomonadati</taxon>
        <taxon>Bacteroidota</taxon>
        <taxon>Flavobacteriia</taxon>
        <taxon>Flavobacteriales</taxon>
        <taxon>Flavobacteriaceae</taxon>
        <taxon>Aquimarina</taxon>
    </lineage>
</organism>
<dbReference type="InterPro" id="IPR028994">
    <property type="entry name" value="Integrin_alpha_N"/>
</dbReference>
<dbReference type="Pfam" id="PF13517">
    <property type="entry name" value="FG-GAP_3"/>
    <property type="match status" value="1"/>
</dbReference>
<protein>
    <submittedName>
        <fullName evidence="3">T9SS type A sorting domain-containing protein</fullName>
    </submittedName>
</protein>
<comment type="caution">
    <text evidence="3">The sequence shown here is derived from an EMBL/GenBank/DDBJ whole genome shotgun (WGS) entry which is preliminary data.</text>
</comment>
<sequence>MKKLLCICFLLTLGNQLIFSQADYISWEFRGGNLLNNPDGTSTGPGPEPAGLFNTKIPTTNGRLPSAILADLDNDNDLDFISGSQEGSVHYFENTGTPTAPHWVLASIPTLDTIWIARDLTVRNQNRPQLADIDGDGDLDLFIGTDYDYEEDRNNDILFYRNISIEANSPIFEYVPAGLPGLNNQEIGEFPGLGFVDLDNDTDLDLVALGSDKLTYYKNIGTRTDPNFERQSEADSPWDDANAFNNMDAPIPVFEDFDKDGDYDMFFMVDDPGLVRWIENVGTVTTPNFVSPQKVFNGELTLGEIGSFGTIDFGDVDGDGLKDAILASFNVPRFAWFRQVPVCIAPTITEVAATPVLCEGETSTITISGNLNIASTWSIYTDSCGGTLLGTTSTNTSAFEVTPSAPSTTYYIRGEDGNITCIDETTAICTTITIPVNALDDSSFNYNKVIHCTNDSNPTPIITGLAGGTFSADTGLNIDPNSGTIDIASSTTGSYTVTYTTAGTCPDSSEVTVEIVALDDPSFRYSQALYCSNEANPSPIITGTPGGTFSADIGLNIDPNSGTIDIAGSTTGSYTVTYTTAGTCPDSSEVTVEIVALDDPSFGYSQAVYCSNEANPSPIITGTPGGTFSADIGLNIDPNSGTIDIASSTAGIYTIAYTTAGTCPNSSEVTLEISELDDPSFGYSQAVYCSNEANPSPIITGTPGGTFSADTGLNIDPNSGTIDIAGSTAGSYTVTYTTTGICSDSSNFEVDISALDDASFNYEATTYCANDSNPTPSITGLIEGVFSSTAGLSIDPSSGSIDIASSTPGIYTVTYTTSGTCPNSNTVDVTINELPDVIVTNNSPTLTSTTLANASYQWINCDTNEPVSGETNASFTATENGLFAVEVTQNGCSIRSSCFAIQNLNPDDVDTINSFKTYPNPTRSSINLTLSTVNKITLYNYYGRKVFETSETSFDISSLTSGIYFMEVETNEGRTIKKIVRQ</sequence>
<feature type="domain" description="Secretion system C-terminal sorting" evidence="2">
    <location>
        <begin position="918"/>
        <end position="980"/>
    </location>
</feature>
<dbReference type="InterPro" id="IPR013517">
    <property type="entry name" value="FG-GAP"/>
</dbReference>
<evidence type="ECO:0000259" key="2">
    <source>
        <dbReference type="Pfam" id="PF18962"/>
    </source>
</evidence>
<proteinExistence type="predicted"/>
<evidence type="ECO:0000313" key="4">
    <source>
        <dbReference type="Proteomes" id="UP001597344"/>
    </source>
</evidence>
<dbReference type="InterPro" id="IPR026444">
    <property type="entry name" value="Secre_tail"/>
</dbReference>
<dbReference type="PANTHER" id="PTHR44103">
    <property type="entry name" value="PROPROTEIN CONVERTASE P"/>
    <property type="match status" value="1"/>
</dbReference>
<gene>
    <name evidence="3" type="ORF">ACFSJT_08950</name>
</gene>
<evidence type="ECO:0000256" key="1">
    <source>
        <dbReference type="ARBA" id="ARBA00022729"/>
    </source>
</evidence>
<dbReference type="Proteomes" id="UP001597344">
    <property type="component" value="Unassembled WGS sequence"/>
</dbReference>
<dbReference type="EMBL" id="JBHUHY010000006">
    <property type="protein sequence ID" value="MFD2186918.1"/>
    <property type="molecule type" value="Genomic_DNA"/>
</dbReference>
<name>A0ABW5AVA2_9FLAO</name>
<dbReference type="SUPFAM" id="SSF69318">
    <property type="entry name" value="Integrin alpha N-terminal domain"/>
    <property type="match status" value="1"/>
</dbReference>
<dbReference type="NCBIfam" id="TIGR04183">
    <property type="entry name" value="Por_Secre_tail"/>
    <property type="match status" value="1"/>
</dbReference>
<dbReference type="PANTHER" id="PTHR44103:SF1">
    <property type="entry name" value="PROPROTEIN CONVERTASE P"/>
    <property type="match status" value="1"/>
</dbReference>
<accession>A0ABW5AVA2</accession>
<keyword evidence="1" id="KW-0732">Signal</keyword>
<reference evidence="4" key="1">
    <citation type="journal article" date="2019" name="Int. J. Syst. Evol. Microbiol.">
        <title>The Global Catalogue of Microorganisms (GCM) 10K type strain sequencing project: providing services to taxonomists for standard genome sequencing and annotation.</title>
        <authorList>
            <consortium name="The Broad Institute Genomics Platform"/>
            <consortium name="The Broad Institute Genome Sequencing Center for Infectious Disease"/>
            <person name="Wu L."/>
            <person name="Ma J."/>
        </authorList>
    </citation>
    <scope>NUCLEOTIDE SEQUENCE [LARGE SCALE GENOMIC DNA]</scope>
    <source>
        <strain evidence="4">DT92</strain>
    </source>
</reference>